<evidence type="ECO:0000313" key="3">
    <source>
        <dbReference type="Proteomes" id="UP001221757"/>
    </source>
</evidence>
<protein>
    <submittedName>
        <fullName evidence="2">Uncharacterized protein</fullName>
    </submittedName>
</protein>
<accession>A0AAD7GA08</accession>
<reference evidence="2" key="1">
    <citation type="submission" date="2023-03" db="EMBL/GenBank/DDBJ databases">
        <title>Massive genome expansion in bonnet fungi (Mycena s.s.) driven by repeated elements and novel gene families across ecological guilds.</title>
        <authorList>
            <consortium name="Lawrence Berkeley National Laboratory"/>
            <person name="Harder C.B."/>
            <person name="Miyauchi S."/>
            <person name="Viragh M."/>
            <person name="Kuo A."/>
            <person name="Thoen E."/>
            <person name="Andreopoulos B."/>
            <person name="Lu D."/>
            <person name="Skrede I."/>
            <person name="Drula E."/>
            <person name="Henrissat B."/>
            <person name="Morin E."/>
            <person name="Kohler A."/>
            <person name="Barry K."/>
            <person name="LaButti K."/>
            <person name="Morin E."/>
            <person name="Salamov A."/>
            <person name="Lipzen A."/>
            <person name="Mereny Z."/>
            <person name="Hegedus B."/>
            <person name="Baldrian P."/>
            <person name="Stursova M."/>
            <person name="Weitz H."/>
            <person name="Taylor A."/>
            <person name="Grigoriev I.V."/>
            <person name="Nagy L.G."/>
            <person name="Martin F."/>
            <person name="Kauserud H."/>
        </authorList>
    </citation>
    <scope>NUCLEOTIDE SEQUENCE</scope>
    <source>
        <strain evidence="2">CBHHK067</strain>
    </source>
</reference>
<dbReference type="AlphaFoldDB" id="A0AAD7GA08"/>
<sequence length="903" mass="99281">MARKTGKQRAAANREAIKQNKPPPFQKLPEKDTSLDPSYILEPAPDDSELELQVEGTSQDPILAPSKRGGKRKTADADLDPAGEKPNKVSCTTQWRLDNGKTALARRTNSNFQPGIASLFKSVPNPRKVAARQESEEPDSDIEIIENPSMEMKNQVEAAQEANIVSPQLSVSEPIGCTDDDVEMLDNFELSPSISDVVETQKSASVEPVGISELPSPPAAAAASSDQPNVPAVSLPNETEVEIKAKHARLQKIIKKNRIELTKKLSILTSASAAASVLDLEALAQFNDKSLQLSLKRLCLIKSVPGASRLMRPLIRRKIKACSPTMEASAFIASRCGKGDYYARSLRKIAAHLLEHGTLPEKQQGKGAHHKSFLLNPRVCEALKEWVKGTLEVEEGGFVGRMRPAKMRRYVNDFLLPQLKIEDTISESTAVRWLKKMGFRLARVQKGVYVDGHEQPDIVESRDKFIEYIWLKILPFCYAYEDEEPAEGEKPSGNLIEIPPVLGPGDKIHYPISHDECCVHANDQVNFEWLCEGEQPLRQKSRGRIVHISSFVMEHCGTLSLTPEEIAVQLKLLKEPLPPTASPIIEANAPAPSVPYALPTAAEPVPLQTPSPAPPAAAPVEVETTPTLLANLVYSDMERTNTRSKRIRRPVVRPDAAEEEDDESPLLDEVDGADQAWAETSRNTGSSRRATAPKKTAKATAKKSTATKKSKLKRGKAVDPEVPKQGRTYAENDWVPPPPPAPYTAYQIPSFDACRIIYPGVNHDPWWDMPQLIAQVKDAIKIFDVKYPDGVAVFIFDCSSAHKAYSSDALQAHKMNRSPGGKQLKMHDTIIPSTGQPQQMNFPDDYTGKDSAGNSLAGQPKGMEQVLHERGLLQSLEAKHGSGRTLLEFGQHASCPRPLARKP</sequence>
<feature type="region of interest" description="Disordered" evidence="1">
    <location>
        <begin position="639"/>
        <end position="720"/>
    </location>
</feature>
<name>A0AAD7GA08_MYCRO</name>
<feature type="compositionally biased region" description="Polar residues" evidence="1">
    <location>
        <begin position="832"/>
        <end position="841"/>
    </location>
</feature>
<feature type="compositionally biased region" description="Basic residues" evidence="1">
    <location>
        <begin position="691"/>
        <end position="715"/>
    </location>
</feature>
<gene>
    <name evidence="2" type="ORF">B0H17DRAFT_1207904</name>
</gene>
<dbReference type="PANTHER" id="PTHR35871">
    <property type="entry name" value="EXPRESSED PROTEIN"/>
    <property type="match status" value="1"/>
</dbReference>
<dbReference type="EMBL" id="JARKIE010000153">
    <property type="protein sequence ID" value="KAJ7675039.1"/>
    <property type="molecule type" value="Genomic_DNA"/>
</dbReference>
<evidence type="ECO:0000256" key="1">
    <source>
        <dbReference type="SAM" id="MobiDB-lite"/>
    </source>
</evidence>
<feature type="region of interest" description="Disordered" evidence="1">
    <location>
        <begin position="1"/>
        <end position="89"/>
    </location>
</feature>
<feature type="compositionally biased region" description="Polar residues" evidence="1">
    <location>
        <begin position="678"/>
        <end position="689"/>
    </location>
</feature>
<dbReference type="Proteomes" id="UP001221757">
    <property type="component" value="Unassembled WGS sequence"/>
</dbReference>
<evidence type="ECO:0000313" key="2">
    <source>
        <dbReference type="EMBL" id="KAJ7675039.1"/>
    </source>
</evidence>
<organism evidence="2 3">
    <name type="scientific">Mycena rosella</name>
    <name type="common">Pink bonnet</name>
    <name type="synonym">Agaricus rosellus</name>
    <dbReference type="NCBI Taxonomy" id="1033263"/>
    <lineage>
        <taxon>Eukaryota</taxon>
        <taxon>Fungi</taxon>
        <taxon>Dikarya</taxon>
        <taxon>Basidiomycota</taxon>
        <taxon>Agaricomycotina</taxon>
        <taxon>Agaricomycetes</taxon>
        <taxon>Agaricomycetidae</taxon>
        <taxon>Agaricales</taxon>
        <taxon>Marasmiineae</taxon>
        <taxon>Mycenaceae</taxon>
        <taxon>Mycena</taxon>
    </lineage>
</organism>
<dbReference type="PANTHER" id="PTHR35871:SF1">
    <property type="entry name" value="CXC1-LIKE CYSTEINE CLUSTER ASSOCIATED WITH KDZ TRANSPOSASES DOMAIN-CONTAINING PROTEIN"/>
    <property type="match status" value="1"/>
</dbReference>
<comment type="caution">
    <text evidence="2">The sequence shown here is derived from an EMBL/GenBank/DDBJ whole genome shotgun (WGS) entry which is preliminary data.</text>
</comment>
<feature type="compositionally biased region" description="Basic residues" evidence="1">
    <location>
        <begin position="642"/>
        <end position="651"/>
    </location>
</feature>
<feature type="region of interest" description="Disordered" evidence="1">
    <location>
        <begin position="208"/>
        <end position="230"/>
    </location>
</feature>
<feature type="compositionally biased region" description="Acidic residues" evidence="1">
    <location>
        <begin position="657"/>
        <end position="672"/>
    </location>
</feature>
<feature type="region of interest" description="Disordered" evidence="1">
    <location>
        <begin position="832"/>
        <end position="860"/>
    </location>
</feature>
<keyword evidence="3" id="KW-1185">Reference proteome</keyword>
<proteinExistence type="predicted"/>